<dbReference type="InterPro" id="IPR011042">
    <property type="entry name" value="6-blade_b-propeller_TolB-like"/>
</dbReference>
<keyword evidence="8" id="KW-1185">Reference proteome</keyword>
<dbReference type="Gene3D" id="2.120.10.30">
    <property type="entry name" value="TolB, C-terminal domain"/>
    <property type="match status" value="1"/>
</dbReference>
<dbReference type="STRING" id="314287.GB2207_00405"/>
<dbReference type="Proteomes" id="UP000005555">
    <property type="component" value="Unassembled WGS sequence"/>
</dbReference>
<evidence type="ECO:0000259" key="6">
    <source>
        <dbReference type="Pfam" id="PF04052"/>
    </source>
</evidence>
<dbReference type="InterPro" id="IPR007195">
    <property type="entry name" value="TolB_N"/>
</dbReference>
<dbReference type="PANTHER" id="PTHR36842">
    <property type="entry name" value="PROTEIN TOLB HOMOLOG"/>
    <property type="match status" value="1"/>
</dbReference>
<dbReference type="Pfam" id="PF07676">
    <property type="entry name" value="PD40"/>
    <property type="match status" value="4"/>
</dbReference>
<comment type="subunit">
    <text evidence="5">The Tol-Pal system is composed of five core proteins: the inner membrane proteins TolA, TolQ and TolR, the periplasmic protein TolB and the outer membrane protein Pal. They form a network linking the inner and outer membranes and the peptidoglycan layer.</text>
</comment>
<dbReference type="SUPFAM" id="SSF69304">
    <property type="entry name" value="Tricorn protease N-terminal domain"/>
    <property type="match status" value="1"/>
</dbReference>
<evidence type="ECO:0000256" key="5">
    <source>
        <dbReference type="HAMAP-Rule" id="MF_00671"/>
    </source>
</evidence>
<dbReference type="GO" id="GO:0042597">
    <property type="term" value="C:periplasmic space"/>
    <property type="evidence" value="ECO:0007669"/>
    <property type="project" value="UniProtKB-SubCell"/>
</dbReference>
<sequence>MTVRIAKSSILSMLPVKLLVAVLLAVASPSYGELVIRVTQGNDQPTKIAIAPIAMGGIQSSEDISAIVEADLARSGLFAPMERRDMLAFPSSASEVYYRDWRLLGAEYLVAGNMRAISEGRYQIEFSLLNVSGQKTVLTHKVSGTSSQMRDLAHLISDKVYEEITGIRGAFSTRLAYVTATRINDVYTYRLNVADADGAREKLVLESGEPIMSPAWSANGKELAYVSFETGRPAIFRQNLVTAQREQLTNFTGLNGAPSWSPDGKKMALVLSKDGNPELYLLDLQTKKFSRLTRHFAIDTEPTWMPDGKHLLFTSDRGGTPQIYKLNIASKATERLTFSGNYNARPSLAPDGRTMAMVHRQRDTFHIASFDLKTGRMIELTETRLDESPTVAPNGAMLMYATKQGDRGVLAAVSLDAGVRYVLPSSSGDVREPAWSPFLR</sequence>
<dbReference type="eggNOG" id="COG0823">
    <property type="taxonomic scope" value="Bacteria"/>
</dbReference>
<comment type="similarity">
    <text evidence="2 5">Belongs to the TolB family.</text>
</comment>
<keyword evidence="4 5" id="KW-0574">Periplasm</keyword>
<dbReference type="Pfam" id="PF04052">
    <property type="entry name" value="TolB_N"/>
    <property type="match status" value="1"/>
</dbReference>
<evidence type="ECO:0000313" key="8">
    <source>
        <dbReference type="Proteomes" id="UP000005555"/>
    </source>
</evidence>
<dbReference type="HOGENOM" id="CLU_047123_0_0_6"/>
<dbReference type="Gene3D" id="3.40.50.10070">
    <property type="entry name" value="TolB, N-terminal domain"/>
    <property type="match status" value="1"/>
</dbReference>
<dbReference type="EMBL" id="AAPI01000007">
    <property type="protein sequence ID" value="EAS46388.1"/>
    <property type="molecule type" value="Genomic_DNA"/>
</dbReference>
<comment type="subcellular location">
    <subcellularLocation>
        <location evidence="1 5">Periplasm</location>
    </subcellularLocation>
</comment>
<dbReference type="AlphaFoldDB" id="Q1YQ55"/>
<keyword evidence="3 5" id="KW-0732">Signal</keyword>
<gene>
    <name evidence="5 7" type="primary">tolB</name>
    <name evidence="7" type="ORF">GB2207_00405</name>
</gene>
<comment type="function">
    <text evidence="5">Part of the Tol-Pal system, which plays a role in outer membrane invagination during cell division and is important for maintaining outer membrane integrity.</text>
</comment>
<evidence type="ECO:0000256" key="2">
    <source>
        <dbReference type="ARBA" id="ARBA00009820"/>
    </source>
</evidence>
<dbReference type="NCBIfam" id="TIGR02800">
    <property type="entry name" value="propeller_TolB"/>
    <property type="match status" value="1"/>
</dbReference>
<evidence type="ECO:0000256" key="1">
    <source>
        <dbReference type="ARBA" id="ARBA00004418"/>
    </source>
</evidence>
<evidence type="ECO:0000256" key="3">
    <source>
        <dbReference type="ARBA" id="ARBA00022729"/>
    </source>
</evidence>
<organism evidence="7 8">
    <name type="scientific">gamma proteobacterium HTCC2207</name>
    <dbReference type="NCBI Taxonomy" id="314287"/>
    <lineage>
        <taxon>Bacteria</taxon>
        <taxon>Pseudomonadati</taxon>
        <taxon>Pseudomonadota</taxon>
        <taxon>Gammaproteobacteria</taxon>
        <taxon>Cellvibrionales</taxon>
        <taxon>Porticoccaceae</taxon>
        <taxon>SAR92 clade</taxon>
    </lineage>
</organism>
<proteinExistence type="inferred from homology"/>
<reference evidence="7 8" key="1">
    <citation type="submission" date="2006-03" db="EMBL/GenBank/DDBJ databases">
        <authorList>
            <person name="Giovannoni S.J."/>
            <person name="Cho J.-C."/>
            <person name="Ferriera S."/>
            <person name="Johnson J."/>
            <person name="Kravitz S."/>
            <person name="Halpern A."/>
            <person name="Remington K."/>
            <person name="Beeson K."/>
            <person name="Tran B."/>
            <person name="Rogers Y.-H."/>
            <person name="Friedman R."/>
            <person name="Venter J.C."/>
        </authorList>
    </citation>
    <scope>NUCLEOTIDE SEQUENCE [LARGE SCALE GENOMIC DNA]</scope>
    <source>
        <strain evidence="7 8">HTCC2207</strain>
    </source>
</reference>
<feature type="domain" description="TolB N-terminal" evidence="6">
    <location>
        <begin position="35"/>
        <end position="136"/>
    </location>
</feature>
<accession>Q1YQ55</accession>
<comment type="caution">
    <text evidence="7">The sequence shown here is derived from an EMBL/GenBank/DDBJ whole genome shotgun (WGS) entry which is preliminary data.</text>
</comment>
<evidence type="ECO:0000313" key="7">
    <source>
        <dbReference type="EMBL" id="EAS46388.1"/>
    </source>
</evidence>
<dbReference type="InterPro" id="IPR014167">
    <property type="entry name" value="Tol-Pal_TolB"/>
</dbReference>
<dbReference type="PANTHER" id="PTHR36842:SF1">
    <property type="entry name" value="PROTEIN TOLB"/>
    <property type="match status" value="1"/>
</dbReference>
<name>Q1YQ55_9GAMM</name>
<dbReference type="HAMAP" id="MF_00671">
    <property type="entry name" value="TolB"/>
    <property type="match status" value="1"/>
</dbReference>
<protein>
    <recommendedName>
        <fullName evidence="5">Tol-Pal system protein TolB</fullName>
    </recommendedName>
</protein>
<evidence type="ECO:0000256" key="4">
    <source>
        <dbReference type="ARBA" id="ARBA00022764"/>
    </source>
</evidence>
<dbReference type="GO" id="GO:0017038">
    <property type="term" value="P:protein import"/>
    <property type="evidence" value="ECO:0007669"/>
    <property type="project" value="InterPro"/>
</dbReference>
<dbReference type="InterPro" id="IPR011659">
    <property type="entry name" value="WD40"/>
</dbReference>
<keyword evidence="5" id="KW-0132">Cell division</keyword>
<keyword evidence="5" id="KW-0131">Cell cycle</keyword>
<dbReference type="SUPFAM" id="SSF52964">
    <property type="entry name" value="TolB, N-terminal domain"/>
    <property type="match status" value="1"/>
</dbReference>
<dbReference type="GO" id="GO:0051301">
    <property type="term" value="P:cell division"/>
    <property type="evidence" value="ECO:0007669"/>
    <property type="project" value="UniProtKB-UniRule"/>
</dbReference>